<feature type="transmembrane region" description="Helical" evidence="8">
    <location>
        <begin position="46"/>
        <end position="70"/>
    </location>
</feature>
<dbReference type="RefSeq" id="WP_111421293.1">
    <property type="nucleotide sequence ID" value="NZ_NPEX01000209.1"/>
</dbReference>
<feature type="transmembrane region" description="Helical" evidence="8">
    <location>
        <begin position="6"/>
        <end position="25"/>
    </location>
</feature>
<dbReference type="Pfam" id="PF00474">
    <property type="entry name" value="SSF"/>
    <property type="match status" value="1"/>
</dbReference>
<evidence type="ECO:0000313" key="10">
    <source>
        <dbReference type="Proteomes" id="UP000249130"/>
    </source>
</evidence>
<evidence type="ECO:0000256" key="2">
    <source>
        <dbReference type="ARBA" id="ARBA00006434"/>
    </source>
</evidence>
<comment type="similarity">
    <text evidence="2 7">Belongs to the sodium:solute symporter (SSF) (TC 2.A.21) family.</text>
</comment>
<proteinExistence type="inferred from homology"/>
<evidence type="ECO:0000256" key="7">
    <source>
        <dbReference type="RuleBase" id="RU362091"/>
    </source>
</evidence>
<dbReference type="PANTHER" id="PTHR48086:SF7">
    <property type="entry name" value="SODIUM-SOLUTE SYMPORTER-RELATED"/>
    <property type="match status" value="1"/>
</dbReference>
<dbReference type="PANTHER" id="PTHR48086">
    <property type="entry name" value="SODIUM/PROLINE SYMPORTER-RELATED"/>
    <property type="match status" value="1"/>
</dbReference>
<sequence>MLSLSVSQLAGLVGTVLAVVAFGAWSSRNVRSAQGYSLNGRSAGSILIAGSISGTAVGGSSTVGTAQMAASFGLSGWWFTLGTGIALLVLAAFYARPLRRSGLETIPQYLTIPYGRSAGPLASLVSSLGILFSAVASALAGIHLMVAMFGMAPWVAAAVLVVLVLAYGMFGGLKGAGVSGILKMAVLWLTLWIAGGYAGLSLAAMPDFDTLFPAFPWFSLWGRGTGETLYNLMSLIVGVVCTQTYVQAIYAASDTRVAAVGAATAALITIPIGLPSIAVGMFMHARHPELAPVLALPVYMISYLPGWIGGIGLAGILMSVVGSIAGLALGIGTMMANDIGRGLLGVRDDTTILLINRVSVLGVTAVSMLIALSALDSYVLDWNYMSMALRGASVFLPLSLAVFWPGRLPALWAVGSMVGSTAAAVAVRVLLPLPINPLMTGLAVSAGVVCLGLLRGTATNRRDTPPA</sequence>
<feature type="transmembrane region" description="Helical" evidence="8">
    <location>
        <begin position="76"/>
        <end position="95"/>
    </location>
</feature>
<dbReference type="EMBL" id="NPEX01000209">
    <property type="protein sequence ID" value="RAI40975.1"/>
    <property type="molecule type" value="Genomic_DNA"/>
</dbReference>
<dbReference type="AlphaFoldDB" id="A0A327KU70"/>
<reference evidence="9 10" key="1">
    <citation type="submission" date="2017-07" db="EMBL/GenBank/DDBJ databases">
        <title>Draft Genome Sequences of Select Purple Nonsulfur Bacteria.</title>
        <authorList>
            <person name="Lasarre B."/>
            <person name="Mckinlay J.B."/>
        </authorList>
    </citation>
    <scope>NUCLEOTIDE SEQUENCE [LARGE SCALE GENOMIC DNA]</scope>
    <source>
        <strain evidence="9 10">DSM 5909</strain>
    </source>
</reference>
<comment type="subcellular location">
    <subcellularLocation>
        <location evidence="1">Membrane</location>
        <topology evidence="1">Multi-pass membrane protein</topology>
    </subcellularLocation>
</comment>
<evidence type="ECO:0000256" key="8">
    <source>
        <dbReference type="SAM" id="Phobius"/>
    </source>
</evidence>
<feature type="transmembrane region" description="Helical" evidence="8">
    <location>
        <begin position="185"/>
        <end position="208"/>
    </location>
</feature>
<evidence type="ECO:0000256" key="3">
    <source>
        <dbReference type="ARBA" id="ARBA00022448"/>
    </source>
</evidence>
<feature type="transmembrane region" description="Helical" evidence="8">
    <location>
        <begin position="228"/>
        <end position="246"/>
    </location>
</feature>
<dbReference type="PROSITE" id="PS50283">
    <property type="entry name" value="NA_SOLUT_SYMP_3"/>
    <property type="match status" value="1"/>
</dbReference>
<protein>
    <submittedName>
        <fullName evidence="9">Transporter</fullName>
    </submittedName>
</protein>
<keyword evidence="6 8" id="KW-0472">Membrane</keyword>
<dbReference type="Gene3D" id="1.20.1730.10">
    <property type="entry name" value="Sodium/glucose cotransporter"/>
    <property type="match status" value="1"/>
</dbReference>
<accession>A0A327KU70</accession>
<feature type="transmembrane region" description="Helical" evidence="8">
    <location>
        <begin position="121"/>
        <end position="146"/>
    </location>
</feature>
<feature type="transmembrane region" description="Helical" evidence="8">
    <location>
        <begin position="352"/>
        <end position="375"/>
    </location>
</feature>
<feature type="transmembrane region" description="Helical" evidence="8">
    <location>
        <begin position="303"/>
        <end position="331"/>
    </location>
</feature>
<dbReference type="InterPro" id="IPR038377">
    <property type="entry name" value="Na/Glc_symporter_sf"/>
</dbReference>
<dbReference type="GO" id="GO:0005886">
    <property type="term" value="C:plasma membrane"/>
    <property type="evidence" value="ECO:0007669"/>
    <property type="project" value="TreeGrafter"/>
</dbReference>
<name>A0A327KU70_9BRAD</name>
<feature type="transmembrane region" description="Helical" evidence="8">
    <location>
        <begin position="258"/>
        <end position="283"/>
    </location>
</feature>
<feature type="transmembrane region" description="Helical" evidence="8">
    <location>
        <begin position="152"/>
        <end position="173"/>
    </location>
</feature>
<feature type="transmembrane region" description="Helical" evidence="8">
    <location>
        <begin position="437"/>
        <end position="454"/>
    </location>
</feature>
<evidence type="ECO:0000313" key="9">
    <source>
        <dbReference type="EMBL" id="RAI40975.1"/>
    </source>
</evidence>
<keyword evidence="5 8" id="KW-1133">Transmembrane helix</keyword>
<feature type="transmembrane region" description="Helical" evidence="8">
    <location>
        <begin position="387"/>
        <end position="404"/>
    </location>
</feature>
<dbReference type="GO" id="GO:0022857">
    <property type="term" value="F:transmembrane transporter activity"/>
    <property type="evidence" value="ECO:0007669"/>
    <property type="project" value="InterPro"/>
</dbReference>
<keyword evidence="4 8" id="KW-0812">Transmembrane</keyword>
<keyword evidence="10" id="KW-1185">Reference proteome</keyword>
<evidence type="ECO:0000256" key="4">
    <source>
        <dbReference type="ARBA" id="ARBA00022692"/>
    </source>
</evidence>
<dbReference type="CDD" id="cd10322">
    <property type="entry name" value="SLC5sbd"/>
    <property type="match status" value="1"/>
</dbReference>
<comment type="caution">
    <text evidence="9">The sequence shown here is derived from an EMBL/GenBank/DDBJ whole genome shotgun (WGS) entry which is preliminary data.</text>
</comment>
<organism evidence="9 10">
    <name type="scientific">Rhodoplanes roseus</name>
    <dbReference type="NCBI Taxonomy" id="29409"/>
    <lineage>
        <taxon>Bacteria</taxon>
        <taxon>Pseudomonadati</taxon>
        <taxon>Pseudomonadota</taxon>
        <taxon>Alphaproteobacteria</taxon>
        <taxon>Hyphomicrobiales</taxon>
        <taxon>Nitrobacteraceae</taxon>
        <taxon>Rhodoplanes</taxon>
    </lineage>
</organism>
<keyword evidence="3" id="KW-0813">Transport</keyword>
<evidence type="ECO:0000256" key="1">
    <source>
        <dbReference type="ARBA" id="ARBA00004141"/>
    </source>
</evidence>
<dbReference type="InterPro" id="IPR001734">
    <property type="entry name" value="Na/solute_symporter"/>
</dbReference>
<dbReference type="InterPro" id="IPR050277">
    <property type="entry name" value="Sodium:Solute_Symporter"/>
</dbReference>
<evidence type="ECO:0000256" key="5">
    <source>
        <dbReference type="ARBA" id="ARBA00022989"/>
    </source>
</evidence>
<dbReference type="OrthoDB" id="9781232at2"/>
<gene>
    <name evidence="9" type="ORF">CH341_22695</name>
</gene>
<dbReference type="Proteomes" id="UP000249130">
    <property type="component" value="Unassembled WGS sequence"/>
</dbReference>
<feature type="transmembrane region" description="Helical" evidence="8">
    <location>
        <begin position="411"/>
        <end position="431"/>
    </location>
</feature>
<evidence type="ECO:0000256" key="6">
    <source>
        <dbReference type="ARBA" id="ARBA00023136"/>
    </source>
</evidence>